<dbReference type="EMBL" id="AATS01000005">
    <property type="protein sequence ID" value="EAU54845.1"/>
    <property type="molecule type" value="Genomic_DNA"/>
</dbReference>
<feature type="transmembrane region" description="Helical" evidence="19">
    <location>
        <begin position="97"/>
        <end position="118"/>
    </location>
</feature>
<evidence type="ECO:0000256" key="18">
    <source>
        <dbReference type="ARBA" id="ARBA00060926"/>
    </source>
</evidence>
<evidence type="ECO:0000256" key="19">
    <source>
        <dbReference type="SAM" id="Phobius"/>
    </source>
</evidence>
<dbReference type="GO" id="GO:0008076">
    <property type="term" value="C:voltage-gated potassium channel complex"/>
    <property type="evidence" value="ECO:0007669"/>
    <property type="project" value="InterPro"/>
</dbReference>
<keyword evidence="11 19" id="KW-1133">Transmembrane helix</keyword>
<keyword evidence="4" id="KW-0633">Potassium transport</keyword>
<evidence type="ECO:0000256" key="4">
    <source>
        <dbReference type="ARBA" id="ARBA00022538"/>
    </source>
</evidence>
<keyword evidence="12" id="KW-0406">Ion transport</keyword>
<keyword evidence="13 19" id="KW-0472">Membrane</keyword>
<dbReference type="AlphaFoldDB" id="Q0F039"/>
<protein>
    <submittedName>
        <fullName evidence="21">Kef-type K+ transport systems, predicted NAD-binding component</fullName>
    </submittedName>
</protein>
<keyword evidence="2" id="KW-0813">Transport</keyword>
<feature type="transmembrane region" description="Helical" evidence="19">
    <location>
        <begin position="223"/>
        <end position="246"/>
    </location>
</feature>
<evidence type="ECO:0000256" key="5">
    <source>
        <dbReference type="ARBA" id="ARBA00022566"/>
    </source>
</evidence>
<evidence type="ECO:0000259" key="20">
    <source>
        <dbReference type="Pfam" id="PF00520"/>
    </source>
</evidence>
<keyword evidence="3" id="KW-1003">Cell membrane</keyword>
<evidence type="ECO:0000256" key="2">
    <source>
        <dbReference type="ARBA" id="ARBA00022448"/>
    </source>
</evidence>
<proteinExistence type="inferred from homology"/>
<keyword evidence="8" id="KW-0631">Potassium channel</keyword>
<dbReference type="OrthoDB" id="9799090at2"/>
<dbReference type="Proteomes" id="UP000005297">
    <property type="component" value="Unassembled WGS sequence"/>
</dbReference>
<evidence type="ECO:0000256" key="11">
    <source>
        <dbReference type="ARBA" id="ARBA00022989"/>
    </source>
</evidence>
<evidence type="ECO:0000256" key="17">
    <source>
        <dbReference type="ARBA" id="ARBA00058429"/>
    </source>
</evidence>
<feature type="transmembrane region" description="Helical" evidence="19">
    <location>
        <begin position="30"/>
        <end position="48"/>
    </location>
</feature>
<dbReference type="PANTHER" id="PTHR11537:SF254">
    <property type="entry name" value="POTASSIUM VOLTAGE-GATED CHANNEL PROTEIN SHAB"/>
    <property type="match status" value="1"/>
</dbReference>
<dbReference type="GO" id="GO:0005249">
    <property type="term" value="F:voltage-gated potassium channel activity"/>
    <property type="evidence" value="ECO:0007669"/>
    <property type="project" value="InterPro"/>
</dbReference>
<dbReference type="SUPFAM" id="SSF81324">
    <property type="entry name" value="Voltage-gated potassium channels"/>
    <property type="match status" value="1"/>
</dbReference>
<evidence type="ECO:0000256" key="16">
    <source>
        <dbReference type="ARBA" id="ARBA00023303"/>
    </source>
</evidence>
<dbReference type="GO" id="GO:0001508">
    <property type="term" value="P:action potential"/>
    <property type="evidence" value="ECO:0007669"/>
    <property type="project" value="TreeGrafter"/>
</dbReference>
<keyword evidence="22" id="KW-1185">Reference proteome</keyword>
<evidence type="ECO:0000256" key="14">
    <source>
        <dbReference type="ARBA" id="ARBA00023149"/>
    </source>
</evidence>
<evidence type="ECO:0000256" key="9">
    <source>
        <dbReference type="ARBA" id="ARBA00022882"/>
    </source>
</evidence>
<evidence type="ECO:0000313" key="22">
    <source>
        <dbReference type="Proteomes" id="UP000005297"/>
    </source>
</evidence>
<dbReference type="InParanoid" id="Q0F039"/>
<evidence type="ECO:0000256" key="12">
    <source>
        <dbReference type="ARBA" id="ARBA00023065"/>
    </source>
</evidence>
<dbReference type="GO" id="GO:0030552">
    <property type="term" value="F:cAMP binding"/>
    <property type="evidence" value="ECO:0007669"/>
    <property type="project" value="UniProtKB-KW"/>
</dbReference>
<comment type="function">
    <text evidence="17">Cyclic nucleotide-regulated potassium channel activated by cAMP.</text>
</comment>
<keyword evidence="10" id="KW-0630">Potassium</keyword>
<name>Q0F039_9PROT</name>
<dbReference type="InterPro" id="IPR005821">
    <property type="entry name" value="Ion_trans_dom"/>
</dbReference>
<keyword evidence="14" id="KW-0114">cAMP</keyword>
<dbReference type="Pfam" id="PF00520">
    <property type="entry name" value="Ion_trans"/>
    <property type="match status" value="1"/>
</dbReference>
<evidence type="ECO:0000256" key="1">
    <source>
        <dbReference type="ARBA" id="ARBA00004651"/>
    </source>
</evidence>
<feature type="transmembrane region" description="Helical" evidence="19">
    <location>
        <begin position="194"/>
        <end position="211"/>
    </location>
</feature>
<keyword evidence="15" id="KW-1071">Ligand-gated ion channel</keyword>
<dbReference type="FunFam" id="1.10.287.70:FF:000181">
    <property type="entry name" value="Cyclic nucleotide-gated potassium channel mll3241"/>
    <property type="match status" value="1"/>
</dbReference>
<dbReference type="RefSeq" id="WP_009849346.1">
    <property type="nucleotide sequence ID" value="NZ_DS022294.1"/>
</dbReference>
<dbReference type="Gene3D" id="1.10.287.70">
    <property type="match status" value="1"/>
</dbReference>
<feature type="transmembrane region" description="Helical" evidence="19">
    <location>
        <begin position="160"/>
        <end position="182"/>
    </location>
</feature>
<evidence type="ECO:0000256" key="15">
    <source>
        <dbReference type="ARBA" id="ARBA00023286"/>
    </source>
</evidence>
<dbReference type="eggNOG" id="COG0664">
    <property type="taxonomic scope" value="Bacteria"/>
</dbReference>
<evidence type="ECO:0000256" key="3">
    <source>
        <dbReference type="ARBA" id="ARBA00022475"/>
    </source>
</evidence>
<dbReference type="InterPro" id="IPR028325">
    <property type="entry name" value="VG_K_chnl"/>
</dbReference>
<organism evidence="21 22">
    <name type="scientific">Mariprofundus ferrooxydans PV-1</name>
    <dbReference type="NCBI Taxonomy" id="314345"/>
    <lineage>
        <taxon>Bacteria</taxon>
        <taxon>Pseudomonadati</taxon>
        <taxon>Pseudomonadota</taxon>
        <taxon>Candidatius Mariprofundia</taxon>
        <taxon>Mariprofundales</taxon>
        <taxon>Mariprofundaceae</taxon>
        <taxon>Mariprofundus</taxon>
    </lineage>
</organism>
<keyword evidence="7" id="KW-0547">Nucleotide-binding</keyword>
<keyword evidence="5" id="KW-0116">cAMP-binding</keyword>
<evidence type="ECO:0000256" key="7">
    <source>
        <dbReference type="ARBA" id="ARBA00022741"/>
    </source>
</evidence>
<sequence length="321" mass="36221">MAHMTSPVLHNLRQQVYTLVEGEHSLSGRIFNGFILLLIVGNVIAIVLESVESVYAAHRLFFDRFETFSVLVFTLEYLLRLWVCVEETRYYRPVRGRLRYMVSFMAVVDLAAILPFYLSMFTALDTRFLRVLRLLRVFKLTRHFRSLEVLIQVIRQEGPVLASAMFILMVLIVLAAGGMYVVEHDVQPEAFGSIPHAMWWAAVTLTTVGYGDTIPITVAGKMFAVAITILGVGMAAMPAGIIASGFTRELQKRRDMFQNSVREALEDGFITPEEQKHLEDMRKRLGLDPEDAQAVTRAEFALMCELESSHCPHCGKKLSGS</sequence>
<keyword evidence="16" id="KW-0407">Ion channel</keyword>
<dbReference type="InterPro" id="IPR027359">
    <property type="entry name" value="Volt_channel_dom_sf"/>
</dbReference>
<feature type="domain" description="Ion transport" evidence="20">
    <location>
        <begin position="29"/>
        <end position="251"/>
    </location>
</feature>
<feature type="transmembrane region" description="Helical" evidence="19">
    <location>
        <begin position="68"/>
        <end position="85"/>
    </location>
</feature>
<accession>Q0F039</accession>
<evidence type="ECO:0000313" key="21">
    <source>
        <dbReference type="EMBL" id="EAU54845.1"/>
    </source>
</evidence>
<reference evidence="21 22" key="1">
    <citation type="submission" date="2006-09" db="EMBL/GenBank/DDBJ databases">
        <authorList>
            <person name="Emerson D."/>
            <person name="Ferriera S."/>
            <person name="Johnson J."/>
            <person name="Kravitz S."/>
            <person name="Halpern A."/>
            <person name="Remington K."/>
            <person name="Beeson K."/>
            <person name="Tran B."/>
            <person name="Rogers Y.-H."/>
            <person name="Friedman R."/>
            <person name="Venter J.C."/>
        </authorList>
    </citation>
    <scope>NUCLEOTIDE SEQUENCE [LARGE SCALE GENOMIC DNA]</scope>
    <source>
        <strain evidence="21 22">PV-1</strain>
    </source>
</reference>
<comment type="caution">
    <text evidence="21">The sequence shown here is derived from an EMBL/GenBank/DDBJ whole genome shotgun (WGS) entry which is preliminary data.</text>
</comment>
<dbReference type="HOGENOM" id="CLU_011722_1_1_0"/>
<keyword evidence="6 19" id="KW-0812">Transmembrane</keyword>
<dbReference type="STRING" id="314344.AL013_13610"/>
<comment type="similarity">
    <text evidence="18">Belongs to the potassium channel family.</text>
</comment>
<comment type="subcellular location">
    <subcellularLocation>
        <location evidence="1">Cell membrane</location>
        <topology evidence="1">Multi-pass membrane protein</topology>
    </subcellularLocation>
</comment>
<evidence type="ECO:0000256" key="10">
    <source>
        <dbReference type="ARBA" id="ARBA00022958"/>
    </source>
</evidence>
<gene>
    <name evidence="21" type="ORF">SPV1_09128</name>
</gene>
<keyword evidence="9" id="KW-0851">Voltage-gated channel</keyword>
<dbReference type="PRINTS" id="PR00169">
    <property type="entry name" value="KCHANNEL"/>
</dbReference>
<evidence type="ECO:0000256" key="6">
    <source>
        <dbReference type="ARBA" id="ARBA00022692"/>
    </source>
</evidence>
<dbReference type="PANTHER" id="PTHR11537">
    <property type="entry name" value="VOLTAGE-GATED POTASSIUM CHANNEL"/>
    <property type="match status" value="1"/>
</dbReference>
<evidence type="ECO:0000256" key="13">
    <source>
        <dbReference type="ARBA" id="ARBA00023136"/>
    </source>
</evidence>
<dbReference type="Gene3D" id="1.20.120.350">
    <property type="entry name" value="Voltage-gated potassium channels. Chain C"/>
    <property type="match status" value="1"/>
</dbReference>
<evidence type="ECO:0000256" key="8">
    <source>
        <dbReference type="ARBA" id="ARBA00022826"/>
    </source>
</evidence>